<evidence type="ECO:0000313" key="2">
    <source>
        <dbReference type="EMBL" id="CAJ49402.1"/>
    </source>
</evidence>
<sequence length="86" mass="9113">VAAGIQPSASLEFDNVGRAIQTHSPVAGLDSCRPLSNNGMRRADARCKTCPGNGAGFFVFFALAALLDGMSCLRSKPLVFRRTVMP</sequence>
<gene>
    <name evidence="2" type="ordered locus">BAV1794</name>
</gene>
<feature type="non-terminal residue" evidence="2">
    <location>
        <position position="1"/>
    </location>
</feature>
<name>Q2L0X3_BORA1</name>
<accession>Q2L0X3</accession>
<dbReference type="HOGENOM" id="CLU_2502984_0_0_4"/>
<dbReference type="STRING" id="360910.BAV1794"/>
<proteinExistence type="predicted"/>
<organism evidence="2 3">
    <name type="scientific">Bordetella avium (strain 197N)</name>
    <dbReference type="NCBI Taxonomy" id="360910"/>
    <lineage>
        <taxon>Bacteria</taxon>
        <taxon>Pseudomonadati</taxon>
        <taxon>Pseudomonadota</taxon>
        <taxon>Betaproteobacteria</taxon>
        <taxon>Burkholderiales</taxon>
        <taxon>Alcaligenaceae</taxon>
        <taxon>Bordetella</taxon>
    </lineage>
</organism>
<keyword evidence="1" id="KW-1133">Transmembrane helix</keyword>
<dbReference type="AlphaFoldDB" id="Q2L0X3"/>
<keyword evidence="3" id="KW-1185">Reference proteome</keyword>
<dbReference type="KEGG" id="bav:BAV1794"/>
<protein>
    <submittedName>
        <fullName evidence="2">Membrane protein</fullName>
    </submittedName>
</protein>
<dbReference type="EMBL" id="AM167904">
    <property type="protein sequence ID" value="CAJ49402.1"/>
    <property type="molecule type" value="Genomic_DNA"/>
</dbReference>
<dbReference type="Proteomes" id="UP000001977">
    <property type="component" value="Chromosome"/>
</dbReference>
<feature type="transmembrane region" description="Helical" evidence="1">
    <location>
        <begin position="55"/>
        <end position="73"/>
    </location>
</feature>
<evidence type="ECO:0000313" key="3">
    <source>
        <dbReference type="Proteomes" id="UP000001977"/>
    </source>
</evidence>
<evidence type="ECO:0000256" key="1">
    <source>
        <dbReference type="SAM" id="Phobius"/>
    </source>
</evidence>
<keyword evidence="1" id="KW-0472">Membrane</keyword>
<keyword evidence="1" id="KW-0812">Transmembrane</keyword>
<reference evidence="2 3" key="1">
    <citation type="journal article" date="2006" name="J. Bacteriol.">
        <title>Comparison of the genome sequence of the poultry pathogen Bordetella avium with those of B. bronchiseptica, B. pertussis, and B. parapertussis reveals extensive diversity in surface structures associated with host interaction.</title>
        <authorList>
            <person name="Sebaihia M."/>
            <person name="Preston A."/>
            <person name="Maskell D.J."/>
            <person name="Kuzmiak H."/>
            <person name="Connell T.D."/>
            <person name="King N.D."/>
            <person name="Orndorff P.E."/>
            <person name="Miyamoto D.M."/>
            <person name="Thomson N.R."/>
            <person name="Harris D."/>
            <person name="Goble A."/>
            <person name="Lord A."/>
            <person name="Murphy L."/>
            <person name="Quail M.A."/>
            <person name="Rutter S."/>
            <person name="Squares R."/>
            <person name="Squares S."/>
            <person name="Woodward J."/>
            <person name="Parkhill J."/>
            <person name="Temple L.M."/>
        </authorList>
    </citation>
    <scope>NUCLEOTIDE SEQUENCE [LARGE SCALE GENOMIC DNA]</scope>
    <source>
        <strain evidence="2 3">197N</strain>
    </source>
</reference>